<organism evidence="2">
    <name type="scientific">freshwater metagenome</name>
    <dbReference type="NCBI Taxonomy" id="449393"/>
    <lineage>
        <taxon>unclassified sequences</taxon>
        <taxon>metagenomes</taxon>
        <taxon>ecological metagenomes</taxon>
    </lineage>
</organism>
<evidence type="ECO:0000313" key="2">
    <source>
        <dbReference type="EMBL" id="CAB4714078.1"/>
    </source>
</evidence>
<sequence>MLRFLLVIAVFAAITYLTIRVIQRRGVLPPPQPKKRSAPPAKPRMVAPDDDEDFLRDLDRKRLHPDDPEPPSSSTS</sequence>
<accession>A0A6J6QY54</accession>
<dbReference type="EMBL" id="CAEZXR010000191">
    <property type="protein sequence ID" value="CAB4714078.1"/>
    <property type="molecule type" value="Genomic_DNA"/>
</dbReference>
<proteinExistence type="predicted"/>
<reference evidence="2" key="1">
    <citation type="submission" date="2020-05" db="EMBL/GenBank/DDBJ databases">
        <authorList>
            <person name="Chiriac C."/>
            <person name="Salcher M."/>
            <person name="Ghai R."/>
            <person name="Kavagutti S V."/>
        </authorList>
    </citation>
    <scope>NUCLEOTIDE SEQUENCE</scope>
</reference>
<feature type="region of interest" description="Disordered" evidence="1">
    <location>
        <begin position="27"/>
        <end position="76"/>
    </location>
</feature>
<dbReference type="AlphaFoldDB" id="A0A6J6QY54"/>
<gene>
    <name evidence="2" type="ORF">UFOPK2579_01605</name>
</gene>
<feature type="compositionally biased region" description="Basic and acidic residues" evidence="1">
    <location>
        <begin position="55"/>
        <end position="67"/>
    </location>
</feature>
<name>A0A6J6QY54_9ZZZZ</name>
<evidence type="ECO:0000256" key="1">
    <source>
        <dbReference type="SAM" id="MobiDB-lite"/>
    </source>
</evidence>
<protein>
    <submittedName>
        <fullName evidence="2">Unannotated protein</fullName>
    </submittedName>
</protein>